<keyword evidence="1" id="KW-0328">Glycosyltransferase</keyword>
<dbReference type="EMBL" id="VYDA01000341">
    <property type="protein sequence ID" value="MYH61913.1"/>
    <property type="molecule type" value="Genomic_DNA"/>
</dbReference>
<comment type="caution">
    <text evidence="4">The sequence shown here is derived from an EMBL/GenBank/DDBJ whole genome shotgun (WGS) entry which is preliminary data.</text>
</comment>
<dbReference type="PANTHER" id="PTHR34136:SF1">
    <property type="entry name" value="UDP-N-ACETYL-D-MANNOSAMINURONIC ACID TRANSFERASE"/>
    <property type="match status" value="1"/>
</dbReference>
<dbReference type="InterPro" id="IPR004629">
    <property type="entry name" value="WecG_TagA_CpsF"/>
</dbReference>
<reference evidence="4" key="1">
    <citation type="submission" date="2019-09" db="EMBL/GenBank/DDBJ databases">
        <title>Characterisation of the sponge microbiome using genome-centric metagenomics.</title>
        <authorList>
            <person name="Engelberts J.P."/>
            <person name="Robbins S.J."/>
            <person name="De Goeij J.M."/>
            <person name="Aranda M."/>
            <person name="Bell S.C."/>
            <person name="Webster N.S."/>
        </authorList>
    </citation>
    <scope>NUCLEOTIDE SEQUENCE</scope>
    <source>
        <strain evidence="4">SB0675_bin_29</strain>
    </source>
</reference>
<feature type="compositionally biased region" description="Polar residues" evidence="3">
    <location>
        <begin position="52"/>
        <end position="78"/>
    </location>
</feature>
<dbReference type="PANTHER" id="PTHR34136">
    <property type="match status" value="1"/>
</dbReference>
<dbReference type="CDD" id="cd06533">
    <property type="entry name" value="Glyco_transf_WecG_TagA"/>
    <property type="match status" value="1"/>
</dbReference>
<sequence length="252" mass="28088">MSSPREQGWASIEILGVRVDCVDFQQTLDAVSGWIAQAQAEKRAKSREKTENTGPSADNRSEDANSGGQTHPSQPTRQVCTVNPEFIMTARRHPTFAQILAAADLCTPDGVGVLWAARRAGVRLNERVTGSDGIYRLCERAAAQGWRVFFLGAAPGIAERAAAELARLHPRQDIWIHQHREELPVAVALGIGGAFDFVAGITPRAPFWLRRLGLEWLYRLARQPWRWRRMAALPLFALLVLLQWARPRPANE</sequence>
<evidence type="ECO:0000256" key="2">
    <source>
        <dbReference type="ARBA" id="ARBA00022679"/>
    </source>
</evidence>
<evidence type="ECO:0000256" key="1">
    <source>
        <dbReference type="ARBA" id="ARBA00022676"/>
    </source>
</evidence>
<dbReference type="AlphaFoldDB" id="A0A6B1FXQ4"/>
<feature type="compositionally biased region" description="Basic and acidic residues" evidence="3">
    <location>
        <begin position="41"/>
        <end position="51"/>
    </location>
</feature>
<gene>
    <name evidence="4" type="ORF">F4148_09165</name>
</gene>
<evidence type="ECO:0000256" key="3">
    <source>
        <dbReference type="SAM" id="MobiDB-lite"/>
    </source>
</evidence>
<dbReference type="Pfam" id="PF03808">
    <property type="entry name" value="Glyco_tran_WecG"/>
    <property type="match status" value="1"/>
</dbReference>
<name>A0A6B1FXQ4_9CHLR</name>
<dbReference type="GO" id="GO:0016758">
    <property type="term" value="F:hexosyltransferase activity"/>
    <property type="evidence" value="ECO:0007669"/>
    <property type="project" value="TreeGrafter"/>
</dbReference>
<proteinExistence type="predicted"/>
<evidence type="ECO:0000313" key="4">
    <source>
        <dbReference type="EMBL" id="MYH61913.1"/>
    </source>
</evidence>
<accession>A0A6B1FXQ4</accession>
<protein>
    <submittedName>
        <fullName evidence="4">WecB/TagA/CpsF family glycosyltransferase</fullName>
    </submittedName>
</protein>
<keyword evidence="2 4" id="KW-0808">Transferase</keyword>
<dbReference type="NCBIfam" id="TIGR00696">
    <property type="entry name" value="wecG_tagA_cpsF"/>
    <property type="match status" value="1"/>
</dbReference>
<feature type="region of interest" description="Disordered" evidence="3">
    <location>
        <begin position="41"/>
        <end position="78"/>
    </location>
</feature>
<organism evidence="4">
    <name type="scientific">Caldilineaceae bacterium SB0675_bin_29</name>
    <dbReference type="NCBI Taxonomy" id="2605266"/>
    <lineage>
        <taxon>Bacteria</taxon>
        <taxon>Bacillati</taxon>
        <taxon>Chloroflexota</taxon>
        <taxon>Caldilineae</taxon>
        <taxon>Caldilineales</taxon>
        <taxon>Caldilineaceae</taxon>
    </lineage>
</organism>